<keyword evidence="1" id="KW-0175">Coiled coil</keyword>
<sequence>MKMMKGVAAVAAAAMNSPSPSYATVYEDPRIMLKHQSLMQDYEELYKETEAKKRKLQMMRQKKLTLMAEVRFLRRRYKFLTQNKSKKAPMERSSVQPQNLAAASKNLKKEKSYSGNNAASLRPPVPRFDLNQKGKVYIEREATLRNSAPIFDLNQKQMTHIGKEAALRKTATIPDLNQKERIYRGKEAKVQNNTPIFDLNEISREEEELQVNGDMLRAEEPKMISMRGGGELNNDMKLSACRNVGNGSSRVGKRKITWQDQVALRV</sequence>
<organism evidence="3">
    <name type="scientific">Salix viminalis</name>
    <name type="common">Common osier</name>
    <name type="synonym">Basket willow</name>
    <dbReference type="NCBI Taxonomy" id="40686"/>
    <lineage>
        <taxon>Eukaryota</taxon>
        <taxon>Viridiplantae</taxon>
        <taxon>Streptophyta</taxon>
        <taxon>Embryophyta</taxon>
        <taxon>Tracheophyta</taxon>
        <taxon>Spermatophyta</taxon>
        <taxon>Magnoliopsida</taxon>
        <taxon>eudicotyledons</taxon>
        <taxon>Gunneridae</taxon>
        <taxon>Pentapetalae</taxon>
        <taxon>rosids</taxon>
        <taxon>fabids</taxon>
        <taxon>Malpighiales</taxon>
        <taxon>Salicaceae</taxon>
        <taxon>Saliceae</taxon>
        <taxon>Salix</taxon>
    </lineage>
</organism>
<dbReference type="PANTHER" id="PTHR34807:SF3">
    <property type="entry name" value="OS08G0270800 PROTEIN"/>
    <property type="match status" value="1"/>
</dbReference>
<feature type="coiled-coil region" evidence="1">
    <location>
        <begin position="32"/>
        <end position="62"/>
    </location>
</feature>
<evidence type="ECO:0000313" key="3">
    <source>
        <dbReference type="EMBL" id="VFU47725.1"/>
    </source>
</evidence>
<evidence type="ECO:0000256" key="1">
    <source>
        <dbReference type="SAM" id="Coils"/>
    </source>
</evidence>
<dbReference type="PANTHER" id="PTHR34807">
    <property type="entry name" value="OS08G0270800 PROTEIN"/>
    <property type="match status" value="1"/>
</dbReference>
<name>A0A6N2M2B2_SALVM</name>
<gene>
    <name evidence="3" type="ORF">SVIM_LOCUS307748</name>
</gene>
<feature type="region of interest" description="Disordered" evidence="2">
    <location>
        <begin position="83"/>
        <end position="126"/>
    </location>
</feature>
<accession>A0A6N2M2B2</accession>
<dbReference type="EMBL" id="CAADRP010001674">
    <property type="protein sequence ID" value="VFU47725.1"/>
    <property type="molecule type" value="Genomic_DNA"/>
</dbReference>
<evidence type="ECO:0000256" key="2">
    <source>
        <dbReference type="SAM" id="MobiDB-lite"/>
    </source>
</evidence>
<dbReference type="AlphaFoldDB" id="A0A6N2M2B2"/>
<protein>
    <submittedName>
        <fullName evidence="3">Uncharacterized protein</fullName>
    </submittedName>
</protein>
<reference evidence="3" key="1">
    <citation type="submission" date="2019-03" db="EMBL/GenBank/DDBJ databases">
        <authorList>
            <person name="Mank J."/>
            <person name="Almeida P."/>
        </authorList>
    </citation>
    <scope>NUCLEOTIDE SEQUENCE</scope>
    <source>
        <strain evidence="3">78183</strain>
    </source>
</reference>
<proteinExistence type="predicted"/>